<evidence type="ECO:0000313" key="2">
    <source>
        <dbReference type="Proteomes" id="UP001500298"/>
    </source>
</evidence>
<dbReference type="EMBL" id="BAABJX010000043">
    <property type="protein sequence ID" value="GAA4841718.1"/>
    <property type="molecule type" value="Genomic_DNA"/>
</dbReference>
<organism evidence="1 2">
    <name type="scientific">Algivirga pacifica</name>
    <dbReference type="NCBI Taxonomy" id="1162670"/>
    <lineage>
        <taxon>Bacteria</taxon>
        <taxon>Pseudomonadati</taxon>
        <taxon>Bacteroidota</taxon>
        <taxon>Cytophagia</taxon>
        <taxon>Cytophagales</taxon>
        <taxon>Flammeovirgaceae</taxon>
        <taxon>Algivirga</taxon>
    </lineage>
</organism>
<gene>
    <name evidence="1" type="ORF">GCM10023331_28360</name>
</gene>
<evidence type="ECO:0000313" key="1">
    <source>
        <dbReference type="EMBL" id="GAA4841718.1"/>
    </source>
</evidence>
<protein>
    <submittedName>
        <fullName evidence="1">Uncharacterized protein</fullName>
    </submittedName>
</protein>
<keyword evidence="2" id="KW-1185">Reference proteome</keyword>
<sequence length="94" mass="10880">MTKFKDGNLTTEEAFWVMWYFLKEHYDLSEGAFDISDILSASEPVEFNELGHMDGNETGNRRKAPIDNGMISFWNKAIEKFKSEGIPPVKKFKK</sequence>
<accession>A0ABP9DDS9</accession>
<reference evidence="2" key="1">
    <citation type="journal article" date="2019" name="Int. J. Syst. Evol. Microbiol.">
        <title>The Global Catalogue of Microorganisms (GCM) 10K type strain sequencing project: providing services to taxonomists for standard genome sequencing and annotation.</title>
        <authorList>
            <consortium name="The Broad Institute Genomics Platform"/>
            <consortium name="The Broad Institute Genome Sequencing Center for Infectious Disease"/>
            <person name="Wu L."/>
            <person name="Ma J."/>
        </authorList>
    </citation>
    <scope>NUCLEOTIDE SEQUENCE [LARGE SCALE GENOMIC DNA]</scope>
    <source>
        <strain evidence="2">JCM 18326</strain>
    </source>
</reference>
<proteinExistence type="predicted"/>
<dbReference type="RefSeq" id="WP_345372899.1">
    <property type="nucleotide sequence ID" value="NZ_BAABJX010000043.1"/>
</dbReference>
<name>A0ABP9DDS9_9BACT</name>
<dbReference type="Proteomes" id="UP001500298">
    <property type="component" value="Unassembled WGS sequence"/>
</dbReference>
<comment type="caution">
    <text evidence="1">The sequence shown here is derived from an EMBL/GenBank/DDBJ whole genome shotgun (WGS) entry which is preliminary data.</text>
</comment>